<gene>
    <name evidence="8" type="ORF">MPXV-M2940_FCT-034</name>
    <name evidence="9" type="ORF">MPXV-M2957_Lagos-034</name>
    <name evidence="10" type="ORF">MPXV-M3021_Delta-034</name>
    <name evidence="11" type="ORF">MPXV-M5320_M15_Bayelsa-027</name>
    <name evidence="5" type="ORF">MPXV-Nig_SEV71_2_82-030</name>
    <name evidence="12" type="ORF">MPXV-Singapore-034</name>
    <name evidence="13" type="ORF">MPXV-UK_P1-034</name>
    <name evidence="14" type="ORF">MPXV-UK_P2-034</name>
    <name evidence="15" type="ORF">MPXV-UK_P3-034</name>
    <name evidence="6" type="ORF">MPXV297957_026</name>
    <name evidence="7" type="ORF">PDLMKLCO_00039</name>
</gene>
<evidence type="ECO:0000313" key="8">
    <source>
        <dbReference type="EMBL" id="QNP12363.1"/>
    </source>
</evidence>
<dbReference type="Proteomes" id="UP000516368">
    <property type="component" value="Segment"/>
</dbReference>
<proteinExistence type="inferred from homology"/>
<evidence type="ECO:0000313" key="16">
    <source>
        <dbReference type="Proteomes" id="UP000117246"/>
    </source>
</evidence>
<dbReference type="Proteomes" id="UP000318069">
    <property type="component" value="Segment"/>
</dbReference>
<evidence type="ECO:0000313" key="12">
    <source>
        <dbReference type="EMBL" id="QNP13269.1"/>
    </source>
</evidence>
<organismHost>
    <name type="scientific">Homo sapiens</name>
    <name type="common">Human</name>
    <dbReference type="NCBI Taxonomy" id="9606"/>
</organismHost>
<evidence type="ECO:0000313" key="7">
    <source>
        <dbReference type="EMBL" id="QGQ59759.1"/>
    </source>
</evidence>
<reference evidence="6" key="2">
    <citation type="journal article" date="2018" name="Lancet Infect. Dis.">
        <title>Genomic characterisation of human monkeypox virus in Nigeria.</title>
        <authorList>
            <person name="Faye O."/>
            <person name="Pratt C.B."/>
            <person name="Faye M."/>
            <person name="Fall G."/>
            <person name="Chitty J.A."/>
            <person name="Diagne M.M."/>
            <person name="Wiley M.R."/>
            <person name="Yinka-Ogunleye A.F."/>
            <person name="Aruna S."/>
            <person name="Etebu E.N."/>
            <person name="Aworabhi N."/>
            <person name="Ogoina D."/>
            <person name="Numbere W."/>
            <person name="Mba N."/>
            <person name="Palacios G."/>
            <person name="Sall A.A."/>
            <person name="Ihekweazu C."/>
        </authorList>
    </citation>
    <scope>NUCLEOTIDE SEQUENCE [LARGE SCALE GENOMIC DNA]</scope>
    <source>
        <strain evidence="6">MPXV_Nig_2017_297957</strain>
    </source>
</reference>
<dbReference type="Proteomes" id="UP000516353">
    <property type="component" value="Segment"/>
</dbReference>
<organismHost>
    <name type="scientific">Cynomys parvidens</name>
    <name type="common">Utah prairie dog</name>
    <dbReference type="NCBI Taxonomy" id="99827"/>
</organismHost>
<evidence type="ECO:0000313" key="13">
    <source>
        <dbReference type="EMBL" id="QNP13450.1"/>
    </source>
</evidence>
<dbReference type="EMBL" id="MT903342">
    <property type="protein sequence ID" value="QNP13269.1"/>
    <property type="molecule type" value="Genomic_DNA"/>
</dbReference>
<organismHost>
    <name type="scientific">Cynomys gunnisoni</name>
    <name type="common">Gunnison's prairie dog</name>
    <name type="synonym">Spermophilus gunnisoni</name>
    <dbReference type="NCBI Taxonomy" id="45479"/>
</organismHost>
<name>A0A0F6N8K7_MONPV</name>
<evidence type="ECO:0000313" key="15">
    <source>
        <dbReference type="EMBL" id="QNP13812.1"/>
    </source>
</evidence>
<dbReference type="EMBL" id="MG693723">
    <property type="protein sequence ID" value="AUW64118.1"/>
    <property type="molecule type" value="Genomic_DNA"/>
</dbReference>
<evidence type="ECO:0000313" key="6">
    <source>
        <dbReference type="EMBL" id="AUW64118.1"/>
    </source>
</evidence>
<dbReference type="EMBL" id="MN648051">
    <property type="protein sequence ID" value="QGQ59759.1"/>
    <property type="molecule type" value="Genomic_DNA"/>
</dbReference>
<dbReference type="Proteomes" id="UP000424348">
    <property type="component" value="Genome"/>
</dbReference>
<sequence>MSKILTFVKNKIIDLINNDHQIKYSRVMMIEESDSLLPVDEVHVNHGFDCVEMIDENISNENIEQYKTESFFTIN</sequence>
<accession>A0A2L0AQQ6</accession>
<reference evidence="8" key="4">
    <citation type="journal article" date="2022" name="J. Infect.">
        <title>Exportation of Monkeypox virus from the African continent.</title>
        <authorList>
            <person name="Mauldin M.R."/>
            <person name="McCollum A.M."/>
            <person name="Nakazawa Y.J."/>
            <person name="Mandra A."/>
            <person name="Whitehouse E.R."/>
            <person name="Davidson W."/>
            <person name="Zhao H."/>
            <person name="Gao J."/>
            <person name="Li Y."/>
            <person name="Doty J."/>
            <person name="Yinka-Ogunleye A."/>
            <person name="Akinpelu A."/>
            <person name="Aruna O."/>
            <person name="Naidoo D."/>
            <person name="Lewandowski K."/>
            <person name="Afrough B."/>
            <person name="Graham V."/>
            <person name="Aarons E."/>
            <person name="Hewson R."/>
            <person name="Vipond R."/>
            <person name="Dunning J."/>
            <person name="Chand M."/>
            <person name="Brown C."/>
            <person name="Cohen-Gihon I."/>
            <person name="Erez N."/>
            <person name="Shifman O."/>
            <person name="Israeli O."/>
            <person name="Sharon M."/>
            <person name="Schwartz E."/>
            <person name="Beth-Din A."/>
            <person name="Zvi A."/>
            <person name="Mak T.M."/>
            <person name="Ng Y.K."/>
            <person name="Cui L."/>
            <person name="Lin R.T.P."/>
            <person name="Olson V.A."/>
            <person name="Brooks T."/>
            <person name="Paran N."/>
            <person name="Ihekweazu C."/>
            <person name="Reynolds M.G."/>
        </authorList>
    </citation>
    <scope>NUCLEOTIDE SEQUENCE [LARGE SCALE GENOMIC DNA]</scope>
    <source>
        <strain evidence="8">MPXV-M2940_FCT</strain>
        <strain evidence="9">MPXV-M2957_Lagos</strain>
        <strain evidence="10">MPXV-M3021_Delta</strain>
        <strain evidence="11">MPXV-M5320_M15_Bayelsa</strain>
        <strain evidence="12">MPXV-Singapore</strain>
        <strain evidence="13">MPXV-UK_P1</strain>
        <strain evidence="14">MPXV-UK_P2</strain>
        <strain evidence="15">MPXV-UK_P3</strain>
    </source>
</reference>
<evidence type="ECO:0000313" key="10">
    <source>
        <dbReference type="EMBL" id="QNP12725.1"/>
    </source>
</evidence>
<organism evidence="6">
    <name type="scientific">Monkeypox virus</name>
    <name type="common">MPXV</name>
    <dbReference type="NCBI Taxonomy" id="10244"/>
    <lineage>
        <taxon>Viruses</taxon>
        <taxon>Varidnaviria</taxon>
        <taxon>Bamfordvirae</taxon>
        <taxon>Nucleocytoviricota</taxon>
        <taxon>Pokkesviricetes</taxon>
        <taxon>Chitovirales</taxon>
        <taxon>Poxviridae</taxon>
        <taxon>Chordopoxvirinae</taxon>
        <taxon>Orthopoxvirus</taxon>
        <taxon>Orthopoxvirus monkeypox</taxon>
    </lineage>
</organism>
<organismHost>
    <name type="scientific">Heliosciurus ruwenzorii</name>
    <name type="common">Ruwenzori sun squirrel</name>
    <dbReference type="NCBI Taxonomy" id="226685"/>
</organismHost>
<dbReference type="Proteomes" id="UP000516377">
    <property type="component" value="Segment"/>
</dbReference>
<dbReference type="Proteomes" id="UP000516396">
    <property type="component" value="Segment"/>
</dbReference>
<evidence type="ECO:0000313" key="17">
    <source>
        <dbReference type="Proteomes" id="UP000424348"/>
    </source>
</evidence>
<dbReference type="Proteomes" id="UP000516456">
    <property type="component" value="Segment"/>
</dbReference>
<dbReference type="EMBL" id="MT903337">
    <property type="protein sequence ID" value="QNP12363.1"/>
    <property type="molecule type" value="Genomic_DNA"/>
</dbReference>
<dbReference type="Proteomes" id="UP000117246">
    <property type="component" value="Segment"/>
</dbReference>
<dbReference type="EMBL" id="MT903343">
    <property type="protein sequence ID" value="QNP13450.1"/>
    <property type="molecule type" value="Genomic_DNA"/>
</dbReference>
<evidence type="ECO:0000256" key="3">
    <source>
        <dbReference type="ARBA" id="ARBA00034825"/>
    </source>
</evidence>
<organismHost>
    <name type="scientific">Cynomys ludovicianus</name>
    <name type="common">Black-tailed prairie dog</name>
    <dbReference type="NCBI Taxonomy" id="45480"/>
</organismHost>
<evidence type="ECO:0000256" key="2">
    <source>
        <dbReference type="ARBA" id="ARBA00034766"/>
    </source>
</evidence>
<evidence type="ECO:0000256" key="4">
    <source>
        <dbReference type="ARBA" id="ARBA00034910"/>
    </source>
</evidence>
<dbReference type="EMBL" id="MT903339">
    <property type="protein sequence ID" value="QNP12725.1"/>
    <property type="molecule type" value="Genomic_DNA"/>
</dbReference>
<keyword evidence="1" id="KW-0244">Early protein</keyword>
<evidence type="ECO:0000313" key="11">
    <source>
        <dbReference type="EMBL" id="QNP13082.1"/>
    </source>
</evidence>
<reference evidence="5 16" key="1">
    <citation type="journal article" date="2015" name="Viruses">
        <title>A phylogeographic investigation of african monkeypox.</title>
        <authorList>
            <person name="Nakazawa Y."/>
            <person name="Mauldin M.R."/>
            <person name="Emerson G.L."/>
            <person name="Reynolds M.G."/>
            <person name="Lash R.R."/>
            <person name="Gao J."/>
            <person name="Zhao H."/>
            <person name="Li Y."/>
            <person name="Muyembe J.J."/>
            <person name="Kingebeni P.M."/>
            <person name="Wemakoy O."/>
            <person name="Malekani J."/>
            <person name="Karem K.L."/>
            <person name="Damon I.K."/>
            <person name="Carroll D.S."/>
        </authorList>
    </citation>
    <scope>NUCLEOTIDE SEQUENCE [LARGE SCALE GENOMIC DNA]</scope>
    <source>
        <strain evidence="5">Nigeria-SE-1971</strain>
    </source>
</reference>
<dbReference type="Proteomes" id="UP000516416">
    <property type="component" value="Segment"/>
</dbReference>
<dbReference type="Pfam" id="PF06601">
    <property type="entry name" value="Orthopox_F6"/>
    <property type="match status" value="1"/>
</dbReference>
<evidence type="ECO:0000256" key="1">
    <source>
        <dbReference type="ARBA" id="ARBA00022518"/>
    </source>
</evidence>
<evidence type="ECO:0000313" key="5">
    <source>
        <dbReference type="EMBL" id="AIE41004.1"/>
    </source>
</evidence>
<reference evidence="7 17" key="3">
    <citation type="submission" date="2019-11" db="EMBL/GenBank/DDBJ databases">
        <authorList>
            <person name="Cohen Gihon I."/>
            <person name="Israeli O."/>
            <person name="Shifman O."/>
            <person name="Erez N."/>
            <person name="Melamed S."/>
            <person name="Paran N."/>
            <person name="Beth-Din A."/>
            <person name="Zvi A."/>
        </authorList>
    </citation>
    <scope>NUCLEOTIDE SEQUENCE [LARGE SCALE GENOMIC DNA]</scope>
    <source>
        <strain evidence="7 17">Israel_2018</strain>
    </source>
</reference>
<organismHost>
    <name type="scientific">Cynomys mexicanus</name>
    <name type="common">Mexican prairie dog</name>
    <dbReference type="NCBI Taxonomy" id="99826"/>
</organismHost>
<dbReference type="EMBL" id="KJ642617">
    <property type="protein sequence ID" value="AIE41004.1"/>
    <property type="molecule type" value="Genomic_DNA"/>
</dbReference>
<organismHost>
    <name type="scientific">Mus musculus</name>
    <name type="common">Mouse</name>
    <dbReference type="NCBI Taxonomy" id="10090"/>
</organismHost>
<dbReference type="EMBL" id="MT903338">
    <property type="protein sequence ID" value="QNP12544.1"/>
    <property type="molecule type" value="Genomic_DNA"/>
</dbReference>
<organismHost>
    <name type="scientific">Gliridae</name>
    <name type="common">dormice</name>
    <dbReference type="NCBI Taxonomy" id="30650"/>
</organismHost>
<dbReference type="EMBL" id="MT903344">
    <property type="protein sequence ID" value="QNP13631.1"/>
    <property type="molecule type" value="Genomic_DNA"/>
</dbReference>
<comment type="similarity">
    <text evidence="2">Belongs to the orthopoxvirus OPG050 family.</text>
</comment>
<dbReference type="Proteomes" id="UP000516389">
    <property type="component" value="Segment"/>
</dbReference>
<dbReference type="Proteomes" id="UP000516430">
    <property type="component" value="Segment"/>
</dbReference>
<organismHost>
    <name type="scientific">Cynomys leucurus</name>
    <name type="common">White-tailed prairie dog</name>
    <dbReference type="NCBI Taxonomy" id="99825"/>
</organismHost>
<dbReference type="EMBL" id="MT903341">
    <property type="protein sequence ID" value="QNP13082.1"/>
    <property type="molecule type" value="Genomic_DNA"/>
</dbReference>
<protein>
    <recommendedName>
        <fullName evidence="3">Protein OPG050</fullName>
    </recommendedName>
    <alternativeName>
        <fullName evidence="4">Protein F6</fullName>
    </alternativeName>
</protein>
<evidence type="ECO:0000313" key="14">
    <source>
        <dbReference type="EMBL" id="QNP13631.1"/>
    </source>
</evidence>
<accession>A0A0F6N8K7</accession>
<dbReference type="EMBL" id="MT903345">
    <property type="protein sequence ID" value="QNP13812.1"/>
    <property type="molecule type" value="Genomic_DNA"/>
</dbReference>
<dbReference type="InterPro" id="IPR009521">
    <property type="entry name" value="Orthopox_F6"/>
</dbReference>
<evidence type="ECO:0000313" key="9">
    <source>
        <dbReference type="EMBL" id="QNP12544.1"/>
    </source>
</evidence>